<reference evidence="3" key="1">
    <citation type="submission" date="2018-09" db="EMBL/GenBank/DDBJ databases">
        <title>Complete genome sequence of thermophilic cyanobacteria strain Thermosynechococcus elongatus PKUAC-SCTE542.</title>
        <authorList>
            <person name="Liang Y."/>
            <person name="Tang J."/>
            <person name="Daroch M."/>
        </authorList>
    </citation>
    <scope>NUCLEOTIDE SEQUENCE [LARGE SCALE GENOMIC DNA]</scope>
    <source>
        <strain evidence="3">E542</strain>
    </source>
</reference>
<protein>
    <submittedName>
        <fullName evidence="2">Helix-turn-helix transcriptional regulator</fullName>
    </submittedName>
</protein>
<dbReference type="SUPFAM" id="SSF47413">
    <property type="entry name" value="lambda repressor-like DNA-binding domains"/>
    <property type="match status" value="1"/>
</dbReference>
<dbReference type="Gene3D" id="1.10.260.40">
    <property type="entry name" value="lambda repressor-like DNA-binding domains"/>
    <property type="match status" value="1"/>
</dbReference>
<dbReference type="PROSITE" id="PS50943">
    <property type="entry name" value="HTH_CROC1"/>
    <property type="match status" value="1"/>
</dbReference>
<dbReference type="InterPro" id="IPR010982">
    <property type="entry name" value="Lambda_DNA-bd_dom_sf"/>
</dbReference>
<feature type="domain" description="HTH cro/C1-type" evidence="1">
    <location>
        <begin position="27"/>
        <end position="65"/>
    </location>
</feature>
<accession>A0A3B7MFF1</accession>
<dbReference type="EMBL" id="CP032152">
    <property type="protein sequence ID" value="AXY68124.1"/>
    <property type="molecule type" value="Genomic_DNA"/>
</dbReference>
<dbReference type="Proteomes" id="UP000261812">
    <property type="component" value="Chromosome"/>
</dbReference>
<dbReference type="CDD" id="cd00093">
    <property type="entry name" value="HTH_XRE"/>
    <property type="match status" value="1"/>
</dbReference>
<proteinExistence type="predicted"/>
<evidence type="ECO:0000259" key="1">
    <source>
        <dbReference type="PROSITE" id="PS50943"/>
    </source>
</evidence>
<evidence type="ECO:0000313" key="2">
    <source>
        <dbReference type="EMBL" id="AXY68124.1"/>
    </source>
</evidence>
<sequence>MDKEARERLAKIVRQARGQMSYRAYGRLLGVSGTTVQGWETLQYVPERDNLAKIAAHAGYTLEELLRYLEGDLPDPSLGAKEVLLKAMRQLPKEDLVEILNEGTKILAGV</sequence>
<evidence type="ECO:0000313" key="3">
    <source>
        <dbReference type="Proteomes" id="UP000261812"/>
    </source>
</evidence>
<dbReference type="RefSeq" id="WP_181494612.1">
    <property type="nucleotide sequence ID" value="NZ_CP032152.1"/>
</dbReference>
<dbReference type="InterPro" id="IPR001387">
    <property type="entry name" value="Cro/C1-type_HTH"/>
</dbReference>
<dbReference type="AlphaFoldDB" id="A0A3B7MFF1"/>
<keyword evidence="3" id="KW-1185">Reference proteome</keyword>
<dbReference type="GO" id="GO:0003677">
    <property type="term" value="F:DNA binding"/>
    <property type="evidence" value="ECO:0007669"/>
    <property type="project" value="InterPro"/>
</dbReference>
<organism evidence="2 3">
    <name type="scientific">Thermosynechococcus sichuanensis E542</name>
    <dbReference type="NCBI Taxonomy" id="2016101"/>
    <lineage>
        <taxon>Bacteria</taxon>
        <taxon>Bacillati</taxon>
        <taxon>Cyanobacteriota</taxon>
        <taxon>Cyanophyceae</taxon>
        <taxon>Acaryochloridales</taxon>
        <taxon>Thermosynechococcaceae</taxon>
        <taxon>Thermosynechococcus</taxon>
        <taxon>Thermosynechococcus sichuanensis</taxon>
    </lineage>
</organism>
<name>A0A3B7MFF1_9CYAN</name>
<gene>
    <name evidence="2" type="ORF">D3A95_08490</name>
</gene>
<dbReference type="KEGG" id="tsq:D3A95_08490"/>